<organism evidence="4 5">
    <name type="scientific">Salinispora arenicola</name>
    <dbReference type="NCBI Taxonomy" id="168697"/>
    <lineage>
        <taxon>Bacteria</taxon>
        <taxon>Bacillati</taxon>
        <taxon>Actinomycetota</taxon>
        <taxon>Actinomycetes</taxon>
        <taxon>Micromonosporales</taxon>
        <taxon>Micromonosporaceae</taxon>
        <taxon>Salinispora</taxon>
    </lineage>
</organism>
<dbReference type="InterPro" id="IPR000792">
    <property type="entry name" value="Tscrpt_reg_LuxR_C"/>
</dbReference>
<feature type="coiled-coil region" evidence="1">
    <location>
        <begin position="76"/>
        <end position="103"/>
    </location>
</feature>
<dbReference type="Proteomes" id="UP000315983">
    <property type="component" value="Unassembled WGS sequence"/>
</dbReference>
<keyword evidence="6" id="KW-1185">Reference proteome</keyword>
<dbReference type="GO" id="GO:0003677">
    <property type="term" value="F:DNA binding"/>
    <property type="evidence" value="ECO:0007669"/>
    <property type="project" value="InterPro"/>
</dbReference>
<dbReference type="Proteomes" id="UP000677457">
    <property type="component" value="Unassembled WGS sequence"/>
</dbReference>
<evidence type="ECO:0000313" key="3">
    <source>
        <dbReference type="EMBL" id="GIM81755.1"/>
    </source>
</evidence>
<feature type="domain" description="HTH luxR-type" evidence="2">
    <location>
        <begin position="261"/>
        <end position="322"/>
    </location>
</feature>
<gene>
    <name evidence="4" type="ORF">FB564_0703</name>
    <name evidence="3" type="ORF">Sar04_03790</name>
</gene>
<protein>
    <submittedName>
        <fullName evidence="4">Regulatory LuxR family protein</fullName>
    </submittedName>
</protein>
<evidence type="ECO:0000256" key="1">
    <source>
        <dbReference type="SAM" id="Coils"/>
    </source>
</evidence>
<dbReference type="PANTHER" id="PTHR34293">
    <property type="entry name" value="HTH-TYPE TRANSCRIPTIONAL REGULATOR TRMBL2"/>
    <property type="match status" value="1"/>
</dbReference>
<proteinExistence type="predicted"/>
<dbReference type="PANTHER" id="PTHR34293:SF1">
    <property type="entry name" value="HTH-TYPE TRANSCRIPTIONAL REGULATOR TRMBL2"/>
    <property type="match status" value="1"/>
</dbReference>
<dbReference type="InterPro" id="IPR036388">
    <property type="entry name" value="WH-like_DNA-bd_sf"/>
</dbReference>
<reference evidence="4 5" key="1">
    <citation type="submission" date="2019-06" db="EMBL/GenBank/DDBJ databases">
        <title>Sequencing the genomes of 1000 actinobacteria strains.</title>
        <authorList>
            <person name="Klenk H.-P."/>
        </authorList>
    </citation>
    <scope>NUCLEOTIDE SEQUENCE [LARGE SCALE GENOMIC DNA]</scope>
    <source>
        <strain evidence="4 5">DSM 44819</strain>
    </source>
</reference>
<dbReference type="SUPFAM" id="SSF46894">
    <property type="entry name" value="C-terminal effector domain of the bipartite response regulators"/>
    <property type="match status" value="1"/>
</dbReference>
<evidence type="ECO:0000313" key="5">
    <source>
        <dbReference type="Proteomes" id="UP000315983"/>
    </source>
</evidence>
<dbReference type="PROSITE" id="PS50043">
    <property type="entry name" value="HTH_LUXR_2"/>
    <property type="match status" value="1"/>
</dbReference>
<accession>A0A542XIN8</accession>
<reference evidence="3 6" key="2">
    <citation type="submission" date="2021-03" db="EMBL/GenBank/DDBJ databases">
        <title>Whole genome shotgun sequence of Salinispora arenicola NBRC 105043.</title>
        <authorList>
            <person name="Komaki H."/>
            <person name="Tamura T."/>
        </authorList>
    </citation>
    <scope>NUCLEOTIDE SEQUENCE [LARGE SCALE GENOMIC DNA]</scope>
    <source>
        <strain evidence="3 6">NBRC 105043</strain>
    </source>
</reference>
<dbReference type="SMART" id="SM00421">
    <property type="entry name" value="HTH_LUXR"/>
    <property type="match status" value="1"/>
</dbReference>
<name>A0A542XIN8_SALAC</name>
<dbReference type="Gene3D" id="1.10.10.10">
    <property type="entry name" value="Winged helix-like DNA-binding domain superfamily/Winged helix DNA-binding domain"/>
    <property type="match status" value="2"/>
</dbReference>
<dbReference type="GO" id="GO:0006355">
    <property type="term" value="P:regulation of DNA-templated transcription"/>
    <property type="evidence" value="ECO:0007669"/>
    <property type="project" value="InterPro"/>
</dbReference>
<dbReference type="InterPro" id="IPR051797">
    <property type="entry name" value="TrmB-like"/>
</dbReference>
<keyword evidence="1" id="KW-0175">Coiled coil</keyword>
<sequence>MLDTLGLAADAEALYRTMVTRPAWTIPEITAQLDMSDMRIRVALDRLAEMKLVHASWQDPHRLVPVSPSVGLRLLLASAESDVDRHREKLEQTRAAVAALVEAQDAARTREGVVRLEGLDALHGRITELAALARTEMSVLKPGGGNHPGGVDATRHLDEKILRRGLLLRSVFQESVRGHSASFGYVRSLARLGAQTRTVPAVPQMMFTFDDQVALVPLDPSDPSEGALEMRSPGAVATARALFEQVWVSATPIEQTSRRCGGRPIPLERVLLELLAEGHTDQTAARRLDCSLRTVRRMMAQIMAELNARSRFQAGLRVAENGWLTPVDEVFE</sequence>
<dbReference type="InterPro" id="IPR016032">
    <property type="entry name" value="Sig_transdc_resp-reg_C-effctor"/>
</dbReference>
<evidence type="ECO:0000313" key="4">
    <source>
        <dbReference type="EMBL" id="TQL35640.1"/>
    </source>
</evidence>
<dbReference type="EMBL" id="VFOL01000001">
    <property type="protein sequence ID" value="TQL35640.1"/>
    <property type="molecule type" value="Genomic_DNA"/>
</dbReference>
<dbReference type="AlphaFoldDB" id="A0A542XIN8"/>
<dbReference type="Pfam" id="PF00196">
    <property type="entry name" value="GerE"/>
    <property type="match status" value="1"/>
</dbReference>
<evidence type="ECO:0000259" key="2">
    <source>
        <dbReference type="PROSITE" id="PS50043"/>
    </source>
</evidence>
<comment type="caution">
    <text evidence="4">The sequence shown here is derived from an EMBL/GenBank/DDBJ whole genome shotgun (WGS) entry which is preliminary data.</text>
</comment>
<evidence type="ECO:0000313" key="6">
    <source>
        <dbReference type="Proteomes" id="UP000677457"/>
    </source>
</evidence>
<dbReference type="EMBL" id="BOQM01000002">
    <property type="protein sequence ID" value="GIM81755.1"/>
    <property type="molecule type" value="Genomic_DNA"/>
</dbReference>